<gene>
    <name evidence="2" type="primary">yabJ</name>
    <name evidence="2" type="ORF">LEM8419_01393</name>
</gene>
<keyword evidence="2" id="KW-0378">Hydrolase</keyword>
<dbReference type="Gene3D" id="3.30.1330.40">
    <property type="entry name" value="RutC-like"/>
    <property type="match status" value="1"/>
</dbReference>
<dbReference type="Proteomes" id="UP000837803">
    <property type="component" value="Unassembled WGS sequence"/>
</dbReference>
<reference evidence="2" key="1">
    <citation type="submission" date="2021-12" db="EMBL/GenBank/DDBJ databases">
        <authorList>
            <person name="Rodrigo-Torres L."/>
            <person name="Arahal R. D."/>
            <person name="Lucena T."/>
        </authorList>
    </citation>
    <scope>NUCLEOTIDE SEQUENCE</scope>
    <source>
        <strain evidence="2">CECT 8419</strain>
    </source>
</reference>
<organism evidence="2 3">
    <name type="scientific">Neolewinella maritima</name>
    <dbReference type="NCBI Taxonomy" id="1383882"/>
    <lineage>
        <taxon>Bacteria</taxon>
        <taxon>Pseudomonadati</taxon>
        <taxon>Bacteroidota</taxon>
        <taxon>Saprospiria</taxon>
        <taxon>Saprospirales</taxon>
        <taxon>Lewinellaceae</taxon>
        <taxon>Neolewinella</taxon>
    </lineage>
</organism>
<dbReference type="SUPFAM" id="SSF55298">
    <property type="entry name" value="YjgF-like"/>
    <property type="match status" value="1"/>
</dbReference>
<dbReference type="CDD" id="cd00448">
    <property type="entry name" value="YjgF_YER057c_UK114_family"/>
    <property type="match status" value="1"/>
</dbReference>
<evidence type="ECO:0000256" key="1">
    <source>
        <dbReference type="ARBA" id="ARBA00010552"/>
    </source>
</evidence>
<dbReference type="InterPro" id="IPR019897">
    <property type="entry name" value="RidA_CS"/>
</dbReference>
<proteinExistence type="inferred from homology"/>
<dbReference type="InterPro" id="IPR006056">
    <property type="entry name" value="RidA"/>
</dbReference>
<dbReference type="Pfam" id="PF01042">
    <property type="entry name" value="Ribonuc_L-PSP"/>
    <property type="match status" value="1"/>
</dbReference>
<evidence type="ECO:0000313" key="2">
    <source>
        <dbReference type="EMBL" id="CAH1000244.1"/>
    </source>
</evidence>
<dbReference type="EC" id="3.5.99.10" evidence="2"/>
<dbReference type="PANTHER" id="PTHR11803">
    <property type="entry name" value="2-IMINOBUTANOATE/2-IMINOPROPANOATE DEAMINASE RIDA"/>
    <property type="match status" value="1"/>
</dbReference>
<name>A0ABM9B0D1_9BACT</name>
<comment type="similarity">
    <text evidence="1">Belongs to the RutC family.</text>
</comment>
<accession>A0ABM9B0D1</accession>
<dbReference type="EMBL" id="CAKLPZ010000001">
    <property type="protein sequence ID" value="CAH1000244.1"/>
    <property type="molecule type" value="Genomic_DNA"/>
</dbReference>
<evidence type="ECO:0000313" key="3">
    <source>
        <dbReference type="Proteomes" id="UP000837803"/>
    </source>
</evidence>
<dbReference type="GO" id="GO:0120241">
    <property type="term" value="F:2-iminobutanoate/2-iminopropanoate deaminase"/>
    <property type="evidence" value="ECO:0007669"/>
    <property type="project" value="UniProtKB-EC"/>
</dbReference>
<keyword evidence="3" id="KW-1185">Reference proteome</keyword>
<dbReference type="InterPro" id="IPR006175">
    <property type="entry name" value="YjgF/YER057c/UK114"/>
</dbReference>
<dbReference type="InterPro" id="IPR035959">
    <property type="entry name" value="RutC-like_sf"/>
</dbReference>
<protein>
    <submittedName>
        <fullName evidence="2">2-iminobutanoate/2-iminopropanoate deaminase</fullName>
        <ecNumber evidence="2">3.5.99.10</ecNumber>
    </submittedName>
</protein>
<dbReference type="RefSeq" id="WP_238750298.1">
    <property type="nucleotide sequence ID" value="NZ_CAKLPZ010000001.1"/>
</dbReference>
<sequence length="128" mass="13718">MPKQIIQTDQAPAPVGAYNQATLAGNVLYVSGQIALHPASGELLTGDIETETRRVMDNLKAIVEAGGSSMAQVLKCEVFVSDMENFGRINTVYATYFEEATAPARALVQVANLPKYVNVEISCIALVD</sequence>
<dbReference type="PROSITE" id="PS01094">
    <property type="entry name" value="UPF0076"/>
    <property type="match status" value="1"/>
</dbReference>
<comment type="caution">
    <text evidence="2">The sequence shown here is derived from an EMBL/GenBank/DDBJ whole genome shotgun (WGS) entry which is preliminary data.</text>
</comment>
<dbReference type="NCBIfam" id="TIGR00004">
    <property type="entry name" value="Rid family detoxifying hydrolase"/>
    <property type="match status" value="1"/>
</dbReference>
<dbReference type="PANTHER" id="PTHR11803:SF58">
    <property type="entry name" value="PROTEIN HMF1-RELATED"/>
    <property type="match status" value="1"/>
</dbReference>